<accession>A0AAW4RPN6</accession>
<dbReference type="RefSeq" id="WP_089111739.1">
    <property type="nucleotide sequence ID" value="NZ_LOKL01000158.1"/>
</dbReference>
<gene>
    <name evidence="1" type="ORF">Xseb_02715</name>
</gene>
<reference evidence="1" key="1">
    <citation type="submission" date="2015-12" db="EMBL/GenBank/DDBJ databases">
        <authorList>
            <person name="Bansal K."/>
            <person name="Midha S."/>
            <person name="Patil P.B."/>
        </authorList>
    </citation>
    <scope>NUCLEOTIDE SEQUENCE</scope>
    <source>
        <strain evidence="1">LMG867</strain>
    </source>
</reference>
<dbReference type="EMBL" id="LOKL01000158">
    <property type="protein sequence ID" value="MBZ3926392.1"/>
    <property type="molecule type" value="Genomic_DNA"/>
</dbReference>
<dbReference type="Proteomes" id="UP000825388">
    <property type="component" value="Unassembled WGS sequence"/>
</dbReference>
<comment type="caution">
    <text evidence="1">The sequence shown here is derived from an EMBL/GenBank/DDBJ whole genome shotgun (WGS) entry which is preliminary data.</text>
</comment>
<dbReference type="AlphaFoldDB" id="A0AAW4RPN6"/>
<protein>
    <recommendedName>
        <fullName evidence="3">Virion structural protein</fullName>
    </recommendedName>
</protein>
<organism evidence="1 2">
    <name type="scientific">Xanthomonas citri pv. sesbaniae</name>
    <dbReference type="NCBI Taxonomy" id="473425"/>
    <lineage>
        <taxon>Bacteria</taxon>
        <taxon>Pseudomonadati</taxon>
        <taxon>Pseudomonadota</taxon>
        <taxon>Gammaproteobacteria</taxon>
        <taxon>Lysobacterales</taxon>
        <taxon>Lysobacteraceae</taxon>
        <taxon>Xanthomonas</taxon>
    </lineage>
</organism>
<evidence type="ECO:0000313" key="1">
    <source>
        <dbReference type="EMBL" id="MBZ3926392.1"/>
    </source>
</evidence>
<dbReference type="Gene3D" id="3.30.2000.10">
    <property type="entry name" value="Phage tail protein-like"/>
    <property type="match status" value="1"/>
</dbReference>
<evidence type="ECO:0008006" key="3">
    <source>
        <dbReference type="Google" id="ProtNLM"/>
    </source>
</evidence>
<proteinExistence type="predicted"/>
<dbReference type="InterPro" id="IPR056912">
    <property type="entry name" value="Phage_JBD30_tail_term-like"/>
</dbReference>
<name>A0AAW4RPN6_XANCI</name>
<dbReference type="Pfam" id="PF23840">
    <property type="entry name" value="Phage_tail_terminator"/>
    <property type="match status" value="1"/>
</dbReference>
<evidence type="ECO:0000313" key="2">
    <source>
        <dbReference type="Proteomes" id="UP000825388"/>
    </source>
</evidence>
<sequence length="156" mass="16933">MSAAPFDVGLVITRLQAAGTDLRKIQGATDYAAVRSLQDFPAPCAYVLLGRDTATQTKTGTSLPGKQTPLQQALEVHFGVVVLARNYREQRGAQVSDVLRDLLGQVRNALLGWTPPVAGGRACQLVSGNLEDYDNATAMWIDVWQTQQIIKPEIRA</sequence>
<dbReference type="InterPro" id="IPR038042">
    <property type="entry name" value="Gp37-like"/>
</dbReference>